<organism evidence="2 3">
    <name type="scientific">Patella caerulea</name>
    <name type="common">Rayed Mediterranean limpet</name>
    <dbReference type="NCBI Taxonomy" id="87958"/>
    <lineage>
        <taxon>Eukaryota</taxon>
        <taxon>Metazoa</taxon>
        <taxon>Spiralia</taxon>
        <taxon>Lophotrochozoa</taxon>
        <taxon>Mollusca</taxon>
        <taxon>Gastropoda</taxon>
        <taxon>Patellogastropoda</taxon>
        <taxon>Patelloidea</taxon>
        <taxon>Patellidae</taxon>
        <taxon>Patella</taxon>
    </lineage>
</organism>
<gene>
    <name evidence="2" type="ORF">SNE40_019910</name>
</gene>
<dbReference type="AlphaFoldDB" id="A0AAN8IZZ6"/>
<dbReference type="Pfam" id="PF02992">
    <property type="entry name" value="Transposase_21"/>
    <property type="match status" value="1"/>
</dbReference>
<dbReference type="InterPro" id="IPR004242">
    <property type="entry name" value="Transposase_21"/>
</dbReference>
<evidence type="ECO:0000256" key="1">
    <source>
        <dbReference type="SAM" id="MobiDB-lite"/>
    </source>
</evidence>
<comment type="caution">
    <text evidence="2">The sequence shown here is derived from an EMBL/GenBank/DDBJ whole genome shotgun (WGS) entry which is preliminary data.</text>
</comment>
<sequence>MFILDIPGAAKELGHMQQNAIMACPWCNTEGCYASVLGKTVYCDSRRFLEMNDPMRRETCFPSNCTETRPPPRPRDMNRVNQIS</sequence>
<proteinExistence type="predicted"/>
<keyword evidence="3" id="KW-1185">Reference proteome</keyword>
<dbReference type="EMBL" id="JAZGQO010000015">
    <property type="protein sequence ID" value="KAK6168724.1"/>
    <property type="molecule type" value="Genomic_DNA"/>
</dbReference>
<dbReference type="Proteomes" id="UP001347796">
    <property type="component" value="Unassembled WGS sequence"/>
</dbReference>
<feature type="region of interest" description="Disordered" evidence="1">
    <location>
        <begin position="62"/>
        <end position="84"/>
    </location>
</feature>
<accession>A0AAN8IZZ6</accession>
<protein>
    <submittedName>
        <fullName evidence="2">Uncharacterized protein</fullName>
    </submittedName>
</protein>
<evidence type="ECO:0000313" key="3">
    <source>
        <dbReference type="Proteomes" id="UP001347796"/>
    </source>
</evidence>
<evidence type="ECO:0000313" key="2">
    <source>
        <dbReference type="EMBL" id="KAK6168724.1"/>
    </source>
</evidence>
<name>A0AAN8IZZ6_PATCE</name>
<reference evidence="2 3" key="1">
    <citation type="submission" date="2024-01" db="EMBL/GenBank/DDBJ databases">
        <title>The genome of the rayed Mediterranean limpet Patella caerulea (Linnaeus, 1758).</title>
        <authorList>
            <person name="Anh-Thu Weber A."/>
            <person name="Halstead-Nussloch G."/>
        </authorList>
    </citation>
    <scope>NUCLEOTIDE SEQUENCE [LARGE SCALE GENOMIC DNA]</scope>
    <source>
        <strain evidence="2">AATW-2023a</strain>
        <tissue evidence="2">Whole specimen</tissue>
    </source>
</reference>